<gene>
    <name evidence="1" type="ORF">G5B46_02315</name>
</gene>
<proteinExistence type="predicted"/>
<dbReference type="EMBL" id="JAAKGT010000001">
    <property type="protein sequence ID" value="NGM48434.1"/>
    <property type="molecule type" value="Genomic_DNA"/>
</dbReference>
<dbReference type="InterPro" id="IPR023393">
    <property type="entry name" value="START-like_dom_sf"/>
</dbReference>
<name>A0A6G4QSX8_9CAUL</name>
<dbReference type="Gene3D" id="3.30.530.20">
    <property type="match status" value="1"/>
</dbReference>
<evidence type="ECO:0000313" key="1">
    <source>
        <dbReference type="EMBL" id="NGM48434.1"/>
    </source>
</evidence>
<accession>A0A6G4QSX8</accession>
<sequence>MSIMNAIIWPEGYLPGTTDNFVSNEVIVAGLSAAEIWPYLNTATAWPSYYANAADIVFHDVPGPELSAGAHFGFTTFGFLVEGKVVEHVPPAAGQPARIAWQGWVEGDASQRLDVHHAWLIEDLPGGRVRVLTQETQNGQPARDLAATTPNPMLNAHQAWLDGLIGAARV</sequence>
<protein>
    <submittedName>
        <fullName evidence="1">SRPBCC domain-containing protein</fullName>
    </submittedName>
</protein>
<comment type="caution">
    <text evidence="1">The sequence shown here is derived from an EMBL/GenBank/DDBJ whole genome shotgun (WGS) entry which is preliminary data.</text>
</comment>
<reference evidence="1" key="1">
    <citation type="submission" date="2020-02" db="EMBL/GenBank/DDBJ databases">
        <authorList>
            <person name="Gao J."/>
            <person name="Sun J."/>
        </authorList>
    </citation>
    <scope>NUCLEOTIDE SEQUENCE</scope>
    <source>
        <strain evidence="1">602-2</strain>
    </source>
</reference>
<organism evidence="1">
    <name type="scientific">Caulobacter sp. 602-2</name>
    <dbReference type="NCBI Taxonomy" id="2710887"/>
    <lineage>
        <taxon>Bacteria</taxon>
        <taxon>Pseudomonadati</taxon>
        <taxon>Pseudomonadota</taxon>
        <taxon>Alphaproteobacteria</taxon>
        <taxon>Caulobacterales</taxon>
        <taxon>Caulobacteraceae</taxon>
        <taxon>Caulobacter</taxon>
    </lineage>
</organism>
<dbReference type="SUPFAM" id="SSF55961">
    <property type="entry name" value="Bet v1-like"/>
    <property type="match status" value="1"/>
</dbReference>
<dbReference type="AlphaFoldDB" id="A0A6G4QSX8"/>